<evidence type="ECO:0000313" key="2">
    <source>
        <dbReference type="EMBL" id="KAL3066299.1"/>
    </source>
</evidence>
<reference evidence="2 3" key="2">
    <citation type="journal article" date="2024" name="G3 (Bethesda)">
        <title>The genome of the cryopelagic Antarctic bald notothen, Trematomus borchgrevinki.</title>
        <authorList>
            <person name="Rayamajhi N."/>
            <person name="Rivera-Colon A.G."/>
            <person name="Minhas B.F."/>
            <person name="Cheng C.C."/>
            <person name="Catchen J.M."/>
        </authorList>
    </citation>
    <scope>NUCLEOTIDE SEQUENCE [LARGE SCALE GENOMIC DNA]</scope>
    <source>
        <strain evidence="2">AGRC-2024</strain>
    </source>
</reference>
<evidence type="ECO:0008006" key="4">
    <source>
        <dbReference type="Google" id="ProtNLM"/>
    </source>
</evidence>
<name>A0ABD2HIJ6_PAGBO</name>
<sequence>MRGAAMSLTAAASGLVVFLLSVSVVQGQDGWGLTYSSTEICAVKGSTVEMSCSYIYPSTWRGSVNRVEKTFWFTKWKDGKRVDLTTDSEYAGRVEDLCENNICTLRIRNLTESDSVKYMFRFETNQAGGKYGGSTGVTLSLTNLQVTSEYNLAVLSDQLS</sequence>
<dbReference type="AlphaFoldDB" id="A0ABD2HIJ6"/>
<dbReference type="PANTHER" id="PTHR46013:SF4">
    <property type="entry name" value="B-CELL RECEPTOR CD22-RELATED"/>
    <property type="match status" value="1"/>
</dbReference>
<evidence type="ECO:0000313" key="3">
    <source>
        <dbReference type="Proteomes" id="UP001619887"/>
    </source>
</evidence>
<keyword evidence="3" id="KW-1185">Reference proteome</keyword>
<proteinExistence type="predicted"/>
<gene>
    <name evidence="2" type="ORF">OYC64_016286</name>
</gene>
<dbReference type="SUPFAM" id="SSF48726">
    <property type="entry name" value="Immunoglobulin"/>
    <property type="match status" value="1"/>
</dbReference>
<comment type="caution">
    <text evidence="2">The sequence shown here is derived from an EMBL/GenBank/DDBJ whole genome shotgun (WGS) entry which is preliminary data.</text>
</comment>
<dbReference type="InterPro" id="IPR013783">
    <property type="entry name" value="Ig-like_fold"/>
</dbReference>
<dbReference type="InterPro" id="IPR036179">
    <property type="entry name" value="Ig-like_dom_sf"/>
</dbReference>
<protein>
    <recommendedName>
        <fullName evidence="4">Immunoglobulin subtype domain-containing protein</fullName>
    </recommendedName>
</protein>
<dbReference type="Gene3D" id="2.60.40.10">
    <property type="entry name" value="Immunoglobulins"/>
    <property type="match status" value="1"/>
</dbReference>
<organism evidence="2 3">
    <name type="scientific">Pagothenia borchgrevinki</name>
    <name type="common">Bald rockcod</name>
    <name type="synonym">Trematomus borchgrevinki</name>
    <dbReference type="NCBI Taxonomy" id="8213"/>
    <lineage>
        <taxon>Eukaryota</taxon>
        <taxon>Metazoa</taxon>
        <taxon>Chordata</taxon>
        <taxon>Craniata</taxon>
        <taxon>Vertebrata</taxon>
        <taxon>Euteleostomi</taxon>
        <taxon>Actinopterygii</taxon>
        <taxon>Neopterygii</taxon>
        <taxon>Teleostei</taxon>
        <taxon>Neoteleostei</taxon>
        <taxon>Acanthomorphata</taxon>
        <taxon>Eupercaria</taxon>
        <taxon>Perciformes</taxon>
        <taxon>Notothenioidei</taxon>
        <taxon>Nototheniidae</taxon>
        <taxon>Pagothenia</taxon>
    </lineage>
</organism>
<dbReference type="Proteomes" id="UP001619887">
    <property type="component" value="Unassembled WGS sequence"/>
</dbReference>
<accession>A0ABD2HIJ6</accession>
<reference evidence="2 3" key="1">
    <citation type="journal article" date="2022" name="G3 (Bethesda)">
        <title>Evaluating Illumina-, Nanopore-, and PacBio-based genome assembly strategies with the bald notothen, Trematomus borchgrevinki.</title>
        <authorList>
            <person name="Rayamajhi N."/>
            <person name="Cheng C.C."/>
            <person name="Catchen J.M."/>
        </authorList>
    </citation>
    <scope>NUCLEOTIDE SEQUENCE [LARGE SCALE GENOMIC DNA]</scope>
    <source>
        <strain evidence="2">AGRC-2024</strain>
    </source>
</reference>
<dbReference type="EMBL" id="JBIYXZ010002068">
    <property type="protein sequence ID" value="KAL3066299.1"/>
    <property type="molecule type" value="Genomic_DNA"/>
</dbReference>
<feature type="signal peptide" evidence="1">
    <location>
        <begin position="1"/>
        <end position="27"/>
    </location>
</feature>
<evidence type="ECO:0000256" key="1">
    <source>
        <dbReference type="SAM" id="SignalP"/>
    </source>
</evidence>
<dbReference type="PANTHER" id="PTHR46013">
    <property type="entry name" value="VASCULAR CELL ADHESION MOLECULE 1"/>
    <property type="match status" value="1"/>
</dbReference>
<feature type="chain" id="PRO_5044866977" description="Immunoglobulin subtype domain-containing protein" evidence="1">
    <location>
        <begin position="28"/>
        <end position="160"/>
    </location>
</feature>
<keyword evidence="1" id="KW-0732">Signal</keyword>